<dbReference type="AlphaFoldDB" id="A0A9D1HJW1"/>
<dbReference type="NCBIfam" id="TIGR03959">
    <property type="entry name" value="hyd_TM1266"/>
    <property type="match status" value="1"/>
</dbReference>
<dbReference type="SUPFAM" id="SSF55021">
    <property type="entry name" value="ACT-like"/>
    <property type="match status" value="1"/>
</dbReference>
<protein>
    <submittedName>
        <fullName evidence="2">Iron-only hydrogenase system regulator</fullName>
    </submittedName>
</protein>
<feature type="compositionally biased region" description="Basic and acidic residues" evidence="1">
    <location>
        <begin position="83"/>
        <end position="92"/>
    </location>
</feature>
<evidence type="ECO:0000256" key="1">
    <source>
        <dbReference type="SAM" id="MobiDB-lite"/>
    </source>
</evidence>
<proteinExistence type="predicted"/>
<dbReference type="Proteomes" id="UP000824164">
    <property type="component" value="Unassembled WGS sequence"/>
</dbReference>
<dbReference type="InterPro" id="IPR045865">
    <property type="entry name" value="ACT-like_dom_sf"/>
</dbReference>
<dbReference type="InterPro" id="IPR027271">
    <property type="entry name" value="Acetolactate_synth/TF_NikR_C"/>
</dbReference>
<evidence type="ECO:0000313" key="2">
    <source>
        <dbReference type="EMBL" id="HIU03472.1"/>
    </source>
</evidence>
<dbReference type="Pfam" id="PF21699">
    <property type="entry name" value="TM1266-like"/>
    <property type="match status" value="1"/>
</dbReference>
<reference evidence="2" key="2">
    <citation type="journal article" date="2021" name="PeerJ">
        <title>Extensive microbial diversity within the chicken gut microbiome revealed by metagenomics and culture.</title>
        <authorList>
            <person name="Gilroy R."/>
            <person name="Ravi A."/>
            <person name="Getino M."/>
            <person name="Pursley I."/>
            <person name="Horton D.L."/>
            <person name="Alikhan N.F."/>
            <person name="Baker D."/>
            <person name="Gharbi K."/>
            <person name="Hall N."/>
            <person name="Watson M."/>
            <person name="Adriaenssens E.M."/>
            <person name="Foster-Nyarko E."/>
            <person name="Jarju S."/>
            <person name="Secka A."/>
            <person name="Antonio M."/>
            <person name="Oren A."/>
            <person name="Chaudhuri R.R."/>
            <person name="La Ragione R."/>
            <person name="Hildebrand F."/>
            <person name="Pallen M.J."/>
        </authorList>
    </citation>
    <scope>NUCLEOTIDE SEQUENCE</scope>
    <source>
        <strain evidence="2">CHK187-14744</strain>
    </source>
</reference>
<sequence length="104" mass="11286">MTDGQSRIAVIGIIIENREKADQVNGLLHQYGEYIIGRMGIPYKEKQVNIISVVLDAPADIISALAGKLGRIPDVRSKAIYSKEKKIQREPGPKGGASGTADRK</sequence>
<dbReference type="EMBL" id="DVLT01000056">
    <property type="protein sequence ID" value="HIU03472.1"/>
    <property type="molecule type" value="Genomic_DNA"/>
</dbReference>
<gene>
    <name evidence="2" type="ORF">IAB63_09505</name>
</gene>
<dbReference type="Gene3D" id="3.30.70.1150">
    <property type="entry name" value="ACT-like. Chain A, domain 2"/>
    <property type="match status" value="1"/>
</dbReference>
<name>A0A9D1HJW1_9FIRM</name>
<accession>A0A9D1HJW1</accession>
<reference evidence="2" key="1">
    <citation type="submission" date="2020-10" db="EMBL/GenBank/DDBJ databases">
        <authorList>
            <person name="Gilroy R."/>
        </authorList>
    </citation>
    <scope>NUCLEOTIDE SEQUENCE</scope>
    <source>
        <strain evidence="2">CHK187-14744</strain>
    </source>
</reference>
<organism evidence="2 3">
    <name type="scientific">Candidatus Onthocola gallistercoris</name>
    <dbReference type="NCBI Taxonomy" id="2840876"/>
    <lineage>
        <taxon>Bacteria</taxon>
        <taxon>Bacillati</taxon>
        <taxon>Bacillota</taxon>
        <taxon>Bacilli</taxon>
        <taxon>Candidatus Onthocola</taxon>
    </lineage>
</organism>
<dbReference type="InterPro" id="IPR023860">
    <property type="entry name" value="FeFe-hyd_TM1266"/>
</dbReference>
<evidence type="ECO:0000313" key="3">
    <source>
        <dbReference type="Proteomes" id="UP000824164"/>
    </source>
</evidence>
<comment type="caution">
    <text evidence="2">The sequence shown here is derived from an EMBL/GenBank/DDBJ whole genome shotgun (WGS) entry which is preliminary data.</text>
</comment>
<feature type="region of interest" description="Disordered" evidence="1">
    <location>
        <begin position="83"/>
        <end position="104"/>
    </location>
</feature>